<sequence>MTVHDAAYDRYFGLLRTPGQLLTAPVVAAVTGDLPHTGLTGDRRGALTEGMCLASRIVAAGHPRTPFGTEPVDGLPDPLRRWKLGHQVFHLLLTAMNSGLDDALAATRTAAWPSLLHGMEQLRLLYDAATAAMEYASDFPAAVYRDEVRPTMAPPHLPPGFSGAFNRDHRVMVRRMRGLERSVRALPPDVPPLVAVHRAAAALHSAQRCNRRQHVRICRRCVPDGASLLQLHLAQEDLACDTG</sequence>
<reference evidence="1 2" key="1">
    <citation type="journal article" date="2019" name="Int. J. Syst. Evol. Microbiol.">
        <title>The Global Catalogue of Microorganisms (GCM) 10K type strain sequencing project: providing services to taxonomists for standard genome sequencing and annotation.</title>
        <authorList>
            <consortium name="The Broad Institute Genomics Platform"/>
            <consortium name="The Broad Institute Genome Sequencing Center for Infectious Disease"/>
            <person name="Wu L."/>
            <person name="Ma J."/>
        </authorList>
    </citation>
    <scope>NUCLEOTIDE SEQUENCE [LARGE SCALE GENOMIC DNA]</scope>
    <source>
        <strain evidence="1 2">JCM 4788</strain>
    </source>
</reference>
<accession>A0ABN0YNB3</accession>
<evidence type="ECO:0000313" key="1">
    <source>
        <dbReference type="EMBL" id="GAA0402225.1"/>
    </source>
</evidence>
<organism evidence="1 2">
    <name type="scientific">Streptomyces luteireticuli</name>
    <dbReference type="NCBI Taxonomy" id="173858"/>
    <lineage>
        <taxon>Bacteria</taxon>
        <taxon>Bacillati</taxon>
        <taxon>Actinomycetota</taxon>
        <taxon>Actinomycetes</taxon>
        <taxon>Kitasatosporales</taxon>
        <taxon>Streptomycetaceae</taxon>
        <taxon>Streptomyces</taxon>
    </lineage>
</organism>
<dbReference type="EMBL" id="BAAABX010000023">
    <property type="protein sequence ID" value="GAA0402225.1"/>
    <property type="molecule type" value="Genomic_DNA"/>
</dbReference>
<name>A0ABN0YNB3_9ACTN</name>
<evidence type="ECO:0000313" key="2">
    <source>
        <dbReference type="Proteomes" id="UP001500879"/>
    </source>
</evidence>
<dbReference type="Proteomes" id="UP001500879">
    <property type="component" value="Unassembled WGS sequence"/>
</dbReference>
<keyword evidence="2" id="KW-1185">Reference proteome</keyword>
<comment type="caution">
    <text evidence="1">The sequence shown here is derived from an EMBL/GenBank/DDBJ whole genome shotgun (WGS) entry which is preliminary data.</text>
</comment>
<gene>
    <name evidence="1" type="ORF">GCM10010357_24130</name>
</gene>
<protein>
    <submittedName>
        <fullName evidence="1">Uncharacterized protein</fullName>
    </submittedName>
</protein>
<dbReference type="RefSeq" id="WP_344023019.1">
    <property type="nucleotide sequence ID" value="NZ_BAAABX010000023.1"/>
</dbReference>
<proteinExistence type="predicted"/>